<dbReference type="EMBL" id="JASBWU010000027">
    <property type="protein sequence ID" value="KAJ9112055.1"/>
    <property type="molecule type" value="Genomic_DNA"/>
</dbReference>
<protein>
    <submittedName>
        <fullName evidence="1">Uncharacterized protein</fullName>
    </submittedName>
</protein>
<dbReference type="Proteomes" id="UP001243375">
    <property type="component" value="Unassembled WGS sequence"/>
</dbReference>
<evidence type="ECO:0000313" key="2">
    <source>
        <dbReference type="Proteomes" id="UP001243375"/>
    </source>
</evidence>
<accession>A0ACC2WL44</accession>
<organism evidence="1 2">
    <name type="scientific">Naganishia vaughanmartiniae</name>
    <dbReference type="NCBI Taxonomy" id="1424756"/>
    <lineage>
        <taxon>Eukaryota</taxon>
        <taxon>Fungi</taxon>
        <taxon>Dikarya</taxon>
        <taxon>Basidiomycota</taxon>
        <taxon>Agaricomycotina</taxon>
        <taxon>Tremellomycetes</taxon>
        <taxon>Filobasidiales</taxon>
        <taxon>Filobasidiaceae</taxon>
        <taxon>Naganishia</taxon>
    </lineage>
</organism>
<sequence>IGITPSELGRLLTSYSEASDLVRIEVTTTIGFIPDHSQSHSDSGACDSGRPAPREQMPEQVISNEPRSPYARDFAYRHRRESRKESDDQPPPVGGTTPVAAPTVSDQDQSLVDAINLISRHVPEPQNDSSQRGSPNPETSSRPRSAQVNASSPDEAGPSQSSGMAALLSRIGPPVSGNSASYDTEVSDTEEEREEGEIVDELSRGTRRGCRGGIRVRRREQAQQRRTAALDELLNGA</sequence>
<proteinExistence type="predicted"/>
<comment type="caution">
    <text evidence="1">The sequence shown here is derived from an EMBL/GenBank/DDBJ whole genome shotgun (WGS) entry which is preliminary data.</text>
</comment>
<keyword evidence="2" id="KW-1185">Reference proteome</keyword>
<evidence type="ECO:0000313" key="1">
    <source>
        <dbReference type="EMBL" id="KAJ9112055.1"/>
    </source>
</evidence>
<feature type="non-terminal residue" evidence="1">
    <location>
        <position position="1"/>
    </location>
</feature>
<name>A0ACC2WL44_9TREE</name>
<reference evidence="1" key="1">
    <citation type="submission" date="2023-04" db="EMBL/GenBank/DDBJ databases">
        <title>Draft Genome sequencing of Naganishia species isolated from polar environments using Oxford Nanopore Technology.</title>
        <authorList>
            <person name="Leo P."/>
            <person name="Venkateswaran K."/>
        </authorList>
    </citation>
    <scope>NUCLEOTIDE SEQUENCE</scope>
    <source>
        <strain evidence="1">MNA-CCFEE 5425</strain>
    </source>
</reference>
<gene>
    <name evidence="1" type="ORF">QFC22_006349</name>
</gene>